<sequence length="40" mass="4438">MRPEEACTLRRVAPLSGLALVVPDQTGHDDVEDVWDTDET</sequence>
<protein>
    <submittedName>
        <fullName evidence="1">Uncharacterized protein</fullName>
    </submittedName>
</protein>
<evidence type="ECO:0000313" key="1">
    <source>
        <dbReference type="EMBL" id="KAB7784561.1"/>
    </source>
</evidence>
<organism evidence="1 2">
    <name type="scientific">Methylorubrum populi</name>
    <dbReference type="NCBI Taxonomy" id="223967"/>
    <lineage>
        <taxon>Bacteria</taxon>
        <taxon>Pseudomonadati</taxon>
        <taxon>Pseudomonadota</taxon>
        <taxon>Alphaproteobacteria</taxon>
        <taxon>Hyphomicrobiales</taxon>
        <taxon>Methylobacteriaceae</taxon>
        <taxon>Methylorubrum</taxon>
    </lineage>
</organism>
<gene>
    <name evidence="1" type="ORF">F8B43_2594</name>
</gene>
<comment type="caution">
    <text evidence="1">The sequence shown here is derived from an EMBL/GenBank/DDBJ whole genome shotgun (WGS) entry which is preliminary data.</text>
</comment>
<name>A0A833J763_9HYPH</name>
<accession>A0A833J763</accession>
<reference evidence="1 2" key="1">
    <citation type="submission" date="2019-10" db="EMBL/GenBank/DDBJ databases">
        <title>Draft Genome Sequence of the Caffeine Degrading Methylotroph Methylorubrum populi PINKEL.</title>
        <authorList>
            <person name="Dawson S.C."/>
            <person name="Zhang X."/>
            <person name="Wright M.E."/>
            <person name="Sharma G."/>
            <person name="Langner J.T."/>
            <person name="Ditty J.L."/>
            <person name="Subuyuj G.A."/>
        </authorList>
    </citation>
    <scope>NUCLEOTIDE SEQUENCE [LARGE SCALE GENOMIC DNA]</scope>
    <source>
        <strain evidence="1 2">Pinkel</strain>
    </source>
</reference>
<dbReference type="AlphaFoldDB" id="A0A833J763"/>
<dbReference type="EMBL" id="WEKV01000010">
    <property type="protein sequence ID" value="KAB7784561.1"/>
    <property type="molecule type" value="Genomic_DNA"/>
</dbReference>
<dbReference type="Proteomes" id="UP000469949">
    <property type="component" value="Unassembled WGS sequence"/>
</dbReference>
<proteinExistence type="predicted"/>
<evidence type="ECO:0000313" key="2">
    <source>
        <dbReference type="Proteomes" id="UP000469949"/>
    </source>
</evidence>